<evidence type="ECO:0000313" key="2">
    <source>
        <dbReference type="Proteomes" id="UP000278756"/>
    </source>
</evidence>
<dbReference type="EMBL" id="AP018827">
    <property type="protein sequence ID" value="BBF80864.1"/>
    <property type="molecule type" value="Genomic_DNA"/>
</dbReference>
<protein>
    <submittedName>
        <fullName evidence="1">Uncharacterized protein</fullName>
    </submittedName>
</protein>
<reference evidence="2" key="2">
    <citation type="journal article" date="2017" name="Plant Physiol. Biochem.">
        <title>Differential oxidative and antioxidative response of duckweed Lemna minor toward plant growth promoting/inhibiting bacteria.</title>
        <authorList>
            <person name="Ishizawa H."/>
            <person name="Kuroda M."/>
            <person name="Morikawa M."/>
            <person name="Ike M."/>
        </authorList>
    </citation>
    <scope>NUCLEOTIDE SEQUENCE [LARGE SCALE GENOMIC DNA]</scope>
    <source>
        <strain evidence="2">M6</strain>
    </source>
</reference>
<organism evidence="1 2">
    <name type="scientific">Asticcacaulis excentricus</name>
    <dbReference type="NCBI Taxonomy" id="78587"/>
    <lineage>
        <taxon>Bacteria</taxon>
        <taxon>Pseudomonadati</taxon>
        <taxon>Pseudomonadota</taxon>
        <taxon>Alphaproteobacteria</taxon>
        <taxon>Caulobacterales</taxon>
        <taxon>Caulobacteraceae</taxon>
        <taxon>Asticcacaulis</taxon>
    </lineage>
</organism>
<reference evidence="2" key="1">
    <citation type="journal article" date="2017" name="Biotechnol. Biofuels">
        <title>Evaluation of environmental bacterial communities as a factor affecting the growth of duckweed Lemna minor.</title>
        <authorList>
            <person name="Ishizawa H."/>
            <person name="Kuroda M."/>
            <person name="Morikawa M."/>
            <person name="Ike M."/>
        </authorList>
    </citation>
    <scope>NUCLEOTIDE SEQUENCE [LARGE SCALE GENOMIC DNA]</scope>
    <source>
        <strain evidence="2">M6</strain>
    </source>
</reference>
<name>A0A3G9G756_9CAUL</name>
<gene>
    <name evidence="1" type="ORF">EM6_1451</name>
</gene>
<dbReference type="AlphaFoldDB" id="A0A3G9G756"/>
<evidence type="ECO:0000313" key="1">
    <source>
        <dbReference type="EMBL" id="BBF80864.1"/>
    </source>
</evidence>
<accession>A0A3G9G756</accession>
<sequence>MRDAGPEVFRLYDVVGLEPKDIPIFDGSRDRVSAAAMTTSEPVLNPQ</sequence>
<proteinExistence type="predicted"/>
<dbReference type="Proteomes" id="UP000278756">
    <property type="component" value="Chromosome 1"/>
</dbReference>